<feature type="region of interest" description="Disordered" evidence="1">
    <location>
        <begin position="39"/>
        <end position="69"/>
    </location>
</feature>
<gene>
    <name evidence="2" type="ORF">PIB30_015405</name>
</gene>
<evidence type="ECO:0000256" key="1">
    <source>
        <dbReference type="SAM" id="MobiDB-lite"/>
    </source>
</evidence>
<accession>A0ABU6T871</accession>
<sequence>MFSHVSNFPLGHTNLSLKNSQYSHSLSAPFPRRYVVVSTPPFATADPGQSEPEEEAQEPSTPTPTPVNCSPLSANAEFEFLRLVITKLFLAILETVTSELPVPRSSVSGAGDDLPRHLARRRSRRSRDSRPL</sequence>
<feature type="region of interest" description="Disordered" evidence="1">
    <location>
        <begin position="101"/>
        <end position="132"/>
    </location>
</feature>
<protein>
    <submittedName>
        <fullName evidence="2">Uncharacterized protein</fullName>
    </submittedName>
</protein>
<keyword evidence="3" id="KW-1185">Reference proteome</keyword>
<organism evidence="2 3">
    <name type="scientific">Stylosanthes scabra</name>
    <dbReference type="NCBI Taxonomy" id="79078"/>
    <lineage>
        <taxon>Eukaryota</taxon>
        <taxon>Viridiplantae</taxon>
        <taxon>Streptophyta</taxon>
        <taxon>Embryophyta</taxon>
        <taxon>Tracheophyta</taxon>
        <taxon>Spermatophyta</taxon>
        <taxon>Magnoliopsida</taxon>
        <taxon>eudicotyledons</taxon>
        <taxon>Gunneridae</taxon>
        <taxon>Pentapetalae</taxon>
        <taxon>rosids</taxon>
        <taxon>fabids</taxon>
        <taxon>Fabales</taxon>
        <taxon>Fabaceae</taxon>
        <taxon>Papilionoideae</taxon>
        <taxon>50 kb inversion clade</taxon>
        <taxon>dalbergioids sensu lato</taxon>
        <taxon>Dalbergieae</taxon>
        <taxon>Pterocarpus clade</taxon>
        <taxon>Stylosanthes</taxon>
    </lineage>
</organism>
<evidence type="ECO:0000313" key="2">
    <source>
        <dbReference type="EMBL" id="MED6144401.1"/>
    </source>
</evidence>
<proteinExistence type="predicted"/>
<name>A0ABU6T871_9FABA</name>
<comment type="caution">
    <text evidence="2">The sequence shown here is derived from an EMBL/GenBank/DDBJ whole genome shotgun (WGS) entry which is preliminary data.</text>
</comment>
<evidence type="ECO:0000313" key="3">
    <source>
        <dbReference type="Proteomes" id="UP001341840"/>
    </source>
</evidence>
<dbReference type="Proteomes" id="UP001341840">
    <property type="component" value="Unassembled WGS sequence"/>
</dbReference>
<reference evidence="2 3" key="1">
    <citation type="journal article" date="2023" name="Plants (Basel)">
        <title>Bridging the Gap: Combining Genomics and Transcriptomics Approaches to Understand Stylosanthes scabra, an Orphan Legume from the Brazilian Caatinga.</title>
        <authorList>
            <person name="Ferreira-Neto J.R.C."/>
            <person name="da Silva M.D."/>
            <person name="Binneck E."/>
            <person name="de Melo N.F."/>
            <person name="da Silva R.H."/>
            <person name="de Melo A.L.T.M."/>
            <person name="Pandolfi V."/>
            <person name="Bustamante F.O."/>
            <person name="Brasileiro-Vidal A.C."/>
            <person name="Benko-Iseppon A.M."/>
        </authorList>
    </citation>
    <scope>NUCLEOTIDE SEQUENCE [LARGE SCALE GENOMIC DNA]</scope>
    <source>
        <tissue evidence="2">Leaves</tissue>
    </source>
</reference>
<dbReference type="EMBL" id="JASCZI010090663">
    <property type="protein sequence ID" value="MED6144401.1"/>
    <property type="molecule type" value="Genomic_DNA"/>
</dbReference>